<evidence type="ECO:0000313" key="1">
    <source>
        <dbReference type="EMBL" id="KAK0496496.1"/>
    </source>
</evidence>
<keyword evidence="2" id="KW-1185">Reference proteome</keyword>
<evidence type="ECO:0008006" key="3">
    <source>
        <dbReference type="Google" id="ProtNLM"/>
    </source>
</evidence>
<dbReference type="Proteomes" id="UP001175228">
    <property type="component" value="Unassembled WGS sequence"/>
</dbReference>
<proteinExistence type="predicted"/>
<gene>
    <name evidence="1" type="ORF">EDD18DRAFT_1105610</name>
</gene>
<dbReference type="EMBL" id="JAUEPU010000015">
    <property type="protein sequence ID" value="KAK0496496.1"/>
    <property type="molecule type" value="Genomic_DNA"/>
</dbReference>
<evidence type="ECO:0000313" key="2">
    <source>
        <dbReference type="Proteomes" id="UP001175228"/>
    </source>
</evidence>
<name>A0AA39TP70_9AGAR</name>
<organism evidence="1 2">
    <name type="scientific">Armillaria luteobubalina</name>
    <dbReference type="NCBI Taxonomy" id="153913"/>
    <lineage>
        <taxon>Eukaryota</taxon>
        <taxon>Fungi</taxon>
        <taxon>Dikarya</taxon>
        <taxon>Basidiomycota</taxon>
        <taxon>Agaricomycotina</taxon>
        <taxon>Agaricomycetes</taxon>
        <taxon>Agaricomycetidae</taxon>
        <taxon>Agaricales</taxon>
        <taxon>Marasmiineae</taxon>
        <taxon>Physalacriaceae</taxon>
        <taxon>Armillaria</taxon>
    </lineage>
</organism>
<comment type="caution">
    <text evidence="1">The sequence shown here is derived from an EMBL/GenBank/DDBJ whole genome shotgun (WGS) entry which is preliminary data.</text>
</comment>
<sequence>MWEALMAMWADLNLPNPDGMSGDFNFVEDAIDRLPVHRNCNEWDIRNLPVGTDHRVVSVRITHPKALYVGKGHWTLPLHLLHNEKALKEADEVIKEMAIELRRLPQTRDAENSPQLVYARGKEKIISIMRRMEALQANLNATLCDNTLQEDEKLVTATLLQQKIMQLQ</sequence>
<accession>A0AA39TP70</accession>
<dbReference type="AlphaFoldDB" id="A0AA39TP70"/>
<reference evidence="1" key="1">
    <citation type="submission" date="2023-06" db="EMBL/GenBank/DDBJ databases">
        <authorList>
            <consortium name="Lawrence Berkeley National Laboratory"/>
            <person name="Ahrendt S."/>
            <person name="Sahu N."/>
            <person name="Indic B."/>
            <person name="Wong-Bajracharya J."/>
            <person name="Merenyi Z."/>
            <person name="Ke H.-M."/>
            <person name="Monk M."/>
            <person name="Kocsube S."/>
            <person name="Drula E."/>
            <person name="Lipzen A."/>
            <person name="Balint B."/>
            <person name="Henrissat B."/>
            <person name="Andreopoulos B."/>
            <person name="Martin F.M."/>
            <person name="Harder C.B."/>
            <person name="Rigling D."/>
            <person name="Ford K.L."/>
            <person name="Foster G.D."/>
            <person name="Pangilinan J."/>
            <person name="Papanicolaou A."/>
            <person name="Barry K."/>
            <person name="LaButti K."/>
            <person name="Viragh M."/>
            <person name="Koriabine M."/>
            <person name="Yan M."/>
            <person name="Riley R."/>
            <person name="Champramary S."/>
            <person name="Plett K.L."/>
            <person name="Tsai I.J."/>
            <person name="Slot J."/>
            <person name="Sipos G."/>
            <person name="Plett J."/>
            <person name="Nagy L.G."/>
            <person name="Grigoriev I.V."/>
        </authorList>
    </citation>
    <scope>NUCLEOTIDE SEQUENCE</scope>
    <source>
        <strain evidence="1">HWK02</strain>
    </source>
</reference>
<protein>
    <recommendedName>
        <fullName evidence="3">Endonuclease/exonuclease/phosphatase domain-containing protein</fullName>
    </recommendedName>
</protein>